<dbReference type="CDD" id="cd06503">
    <property type="entry name" value="ATP-synt_Fo_b"/>
    <property type="match status" value="1"/>
</dbReference>
<evidence type="ECO:0000256" key="18">
    <source>
        <dbReference type="SAM" id="MobiDB-lite"/>
    </source>
</evidence>
<evidence type="ECO:0000256" key="10">
    <source>
        <dbReference type="ARBA" id="ARBA00023136"/>
    </source>
</evidence>
<proteinExistence type="inferred from homology"/>
<dbReference type="Proteomes" id="UP000186406">
    <property type="component" value="Unassembled WGS sequence"/>
</dbReference>
<evidence type="ECO:0000256" key="16">
    <source>
        <dbReference type="RuleBase" id="RU003848"/>
    </source>
</evidence>
<comment type="subunit">
    <text evidence="14 15">F-type ATPases have 2 components, F(1) - the catalytic core - and F(0) - the membrane proton channel. F(1) has five subunits: alpha(3), beta(3), gamma(1), delta(1), epsilon(1). F(0) has three main subunits: a(1), b(2) and c(10-14). The alpha and beta chains form an alternating ring which encloses part of the gamma chain. F(1) is attached to F(0) by a central stalk formed by the gamma and epsilon chains, while a peripheral stalk is formed by the delta and b chains.</text>
</comment>
<dbReference type="RefSeq" id="WP_244530722.1">
    <property type="nucleotide sequence ID" value="NZ_FRXO01000001.1"/>
</dbReference>
<evidence type="ECO:0000256" key="7">
    <source>
        <dbReference type="ARBA" id="ARBA00022781"/>
    </source>
</evidence>
<dbReference type="GO" id="GO:0046961">
    <property type="term" value="F:proton-transporting ATPase activity, rotational mechanism"/>
    <property type="evidence" value="ECO:0007669"/>
    <property type="project" value="TreeGrafter"/>
</dbReference>
<keyword evidence="3 15" id="KW-0813">Transport</keyword>
<keyword evidence="9 15" id="KW-0406">Ion transport</keyword>
<comment type="function">
    <text evidence="12 15">F(1)F(0) ATP synthase produces ATP from ADP in the presence of a proton or sodium gradient. F-type ATPases consist of two structural domains, F(1) containing the extramembraneous catalytic core and F(0) containing the membrane proton channel, linked together by a central stalk and a peripheral stalk. During catalysis, ATP synthesis in the catalytic domain of F(1) is coupled via a rotary mechanism of the central stalk subunits to proton translocation.</text>
</comment>
<protein>
    <recommendedName>
        <fullName evidence="15">ATP synthase subunit b</fullName>
    </recommendedName>
    <alternativeName>
        <fullName evidence="15">ATP synthase F(0) sector subunit b</fullName>
    </alternativeName>
    <alternativeName>
        <fullName evidence="15">ATPase subunit I</fullName>
    </alternativeName>
    <alternativeName>
        <fullName evidence="15">F-type ATPase subunit b</fullName>
        <shortName evidence="15">F-ATPase subunit b</shortName>
    </alternativeName>
</protein>
<keyword evidence="10 15" id="KW-0472">Membrane</keyword>
<dbReference type="PANTHER" id="PTHR33445:SF1">
    <property type="entry name" value="ATP SYNTHASE SUBUNIT B"/>
    <property type="match status" value="1"/>
</dbReference>
<feature type="coiled-coil region" evidence="17">
    <location>
        <begin position="95"/>
        <end position="166"/>
    </location>
</feature>
<evidence type="ECO:0000256" key="4">
    <source>
        <dbReference type="ARBA" id="ARBA00022475"/>
    </source>
</evidence>
<dbReference type="EMBL" id="FRXO01000001">
    <property type="protein sequence ID" value="SHO60098.1"/>
    <property type="molecule type" value="Genomic_DNA"/>
</dbReference>
<comment type="similarity">
    <text evidence="2 15 16">Belongs to the ATPase B chain family.</text>
</comment>
<dbReference type="PANTHER" id="PTHR33445">
    <property type="entry name" value="ATP SYNTHASE SUBUNIT B', CHLOROPLASTIC"/>
    <property type="match status" value="1"/>
</dbReference>
<keyword evidence="8 15" id="KW-1133">Transmembrane helix</keyword>
<evidence type="ECO:0000256" key="11">
    <source>
        <dbReference type="ARBA" id="ARBA00023310"/>
    </source>
</evidence>
<evidence type="ECO:0000256" key="12">
    <source>
        <dbReference type="ARBA" id="ARBA00025198"/>
    </source>
</evidence>
<sequence>MESDAASGAEGHGATTEMDATQAGAGHGDAAHTTGHTEVPGGKNAFPPFEPAAFPSQLFWLAITFGALFLIMKRSIAPRIGTILEERRDRIVGDLAEADRLREETDAVIAAYEAELKAARRHATSLAEERRTTAAAELAAKRAEVEADLAAKLSEAEARIETIKQRALSEVNTIATDTAVAVIERVAPISVDPAEVASAVSAVRSGN</sequence>
<dbReference type="HAMAP" id="MF_01398">
    <property type="entry name" value="ATP_synth_b_bprime"/>
    <property type="match status" value="1"/>
</dbReference>
<evidence type="ECO:0000256" key="1">
    <source>
        <dbReference type="ARBA" id="ARBA00004377"/>
    </source>
</evidence>
<evidence type="ECO:0000256" key="3">
    <source>
        <dbReference type="ARBA" id="ARBA00022448"/>
    </source>
</evidence>
<dbReference type="AlphaFoldDB" id="A0A1M7Z578"/>
<evidence type="ECO:0000256" key="5">
    <source>
        <dbReference type="ARBA" id="ARBA00022547"/>
    </source>
</evidence>
<feature type="transmembrane region" description="Helical" evidence="15">
    <location>
        <begin position="52"/>
        <end position="71"/>
    </location>
</feature>
<evidence type="ECO:0000313" key="19">
    <source>
        <dbReference type="EMBL" id="SHO60098.1"/>
    </source>
</evidence>
<gene>
    <name evidence="15" type="primary">atpF</name>
    <name evidence="19" type="ORF">SAMN02745172_00175</name>
</gene>
<keyword evidence="5 15" id="KW-0138">CF(0)</keyword>
<keyword evidence="6 15" id="KW-0812">Transmembrane</keyword>
<dbReference type="Pfam" id="PF00430">
    <property type="entry name" value="ATP-synt_B"/>
    <property type="match status" value="1"/>
</dbReference>
<evidence type="ECO:0000313" key="20">
    <source>
        <dbReference type="Proteomes" id="UP000186406"/>
    </source>
</evidence>
<dbReference type="InterPro" id="IPR050059">
    <property type="entry name" value="ATP_synthase_B_chain"/>
</dbReference>
<accession>A0A1M7Z578</accession>
<dbReference type="InterPro" id="IPR002146">
    <property type="entry name" value="ATP_synth_b/b'su_bac/chlpt"/>
</dbReference>
<evidence type="ECO:0000256" key="6">
    <source>
        <dbReference type="ARBA" id="ARBA00022692"/>
    </source>
</evidence>
<evidence type="ECO:0000256" key="13">
    <source>
        <dbReference type="ARBA" id="ARBA00025614"/>
    </source>
</evidence>
<comment type="function">
    <text evidence="13">Component of the F(0) channel, it forms part of the peripheral stalk, linking F(1) to F(0). The b'-subunit is a diverged and duplicated form of b found in plants and photosynthetic bacteria.</text>
</comment>
<keyword evidence="7 15" id="KW-0375">Hydrogen ion transport</keyword>
<evidence type="ECO:0000256" key="2">
    <source>
        <dbReference type="ARBA" id="ARBA00005513"/>
    </source>
</evidence>
<dbReference type="GO" id="GO:0045259">
    <property type="term" value="C:proton-transporting ATP synthase complex"/>
    <property type="evidence" value="ECO:0007669"/>
    <property type="project" value="UniProtKB-KW"/>
</dbReference>
<feature type="region of interest" description="Disordered" evidence="18">
    <location>
        <begin position="20"/>
        <end position="44"/>
    </location>
</feature>
<name>A0A1M7Z578_9HYPH</name>
<dbReference type="STRING" id="1123029.SAMN02745172_00175"/>
<evidence type="ECO:0000256" key="15">
    <source>
        <dbReference type="HAMAP-Rule" id="MF_01398"/>
    </source>
</evidence>
<dbReference type="NCBIfam" id="NF006612">
    <property type="entry name" value="PRK09174.1"/>
    <property type="match status" value="1"/>
</dbReference>
<comment type="subcellular location">
    <subcellularLocation>
        <location evidence="1">Cell inner membrane</location>
        <topology evidence="1">Single-pass membrane protein</topology>
    </subcellularLocation>
    <subcellularLocation>
        <location evidence="15">Cell membrane</location>
        <topology evidence="15">Single-pass membrane protein</topology>
    </subcellularLocation>
</comment>
<dbReference type="GO" id="GO:0005886">
    <property type="term" value="C:plasma membrane"/>
    <property type="evidence" value="ECO:0007669"/>
    <property type="project" value="UniProtKB-SubCell"/>
</dbReference>
<reference evidence="19 20" key="1">
    <citation type="submission" date="2016-12" db="EMBL/GenBank/DDBJ databases">
        <authorList>
            <person name="Song W.-J."/>
            <person name="Kurnit D.M."/>
        </authorList>
    </citation>
    <scope>NUCLEOTIDE SEQUENCE [LARGE SCALE GENOMIC DNA]</scope>
    <source>
        <strain evidence="19 20">DSM 19599</strain>
    </source>
</reference>
<evidence type="ECO:0000256" key="8">
    <source>
        <dbReference type="ARBA" id="ARBA00022989"/>
    </source>
</evidence>
<keyword evidence="11 15" id="KW-0066">ATP synthesis</keyword>
<evidence type="ECO:0000256" key="9">
    <source>
        <dbReference type="ARBA" id="ARBA00023065"/>
    </source>
</evidence>
<keyword evidence="17" id="KW-0175">Coiled coil</keyword>
<organism evidence="19 20">
    <name type="scientific">Pseudoxanthobacter soli DSM 19599</name>
    <dbReference type="NCBI Taxonomy" id="1123029"/>
    <lineage>
        <taxon>Bacteria</taxon>
        <taxon>Pseudomonadati</taxon>
        <taxon>Pseudomonadota</taxon>
        <taxon>Alphaproteobacteria</taxon>
        <taxon>Hyphomicrobiales</taxon>
        <taxon>Segnochrobactraceae</taxon>
        <taxon>Pseudoxanthobacter</taxon>
    </lineage>
</organism>
<keyword evidence="4 15" id="KW-1003">Cell membrane</keyword>
<evidence type="ECO:0000256" key="14">
    <source>
        <dbReference type="ARBA" id="ARBA00025830"/>
    </source>
</evidence>
<dbReference type="GO" id="GO:0046933">
    <property type="term" value="F:proton-transporting ATP synthase activity, rotational mechanism"/>
    <property type="evidence" value="ECO:0007669"/>
    <property type="project" value="UniProtKB-UniRule"/>
</dbReference>
<evidence type="ECO:0000256" key="17">
    <source>
        <dbReference type="SAM" id="Coils"/>
    </source>
</evidence>
<keyword evidence="20" id="KW-1185">Reference proteome</keyword>